<dbReference type="Proteomes" id="UP000257323">
    <property type="component" value="Unassembled WGS sequence"/>
</dbReference>
<evidence type="ECO:0000313" key="2">
    <source>
        <dbReference type="Proteomes" id="UP000257323"/>
    </source>
</evidence>
<dbReference type="EMBL" id="QUAH01000002">
    <property type="protein sequence ID" value="RFT16659.1"/>
    <property type="molecule type" value="Genomic_DNA"/>
</dbReference>
<accession>A0A3E2BPK4</accession>
<proteinExistence type="predicted"/>
<evidence type="ECO:0008006" key="3">
    <source>
        <dbReference type="Google" id="ProtNLM"/>
    </source>
</evidence>
<dbReference type="AlphaFoldDB" id="A0A3E2BPK4"/>
<comment type="caution">
    <text evidence="1">The sequence shown here is derived from an EMBL/GenBank/DDBJ whole genome shotgun (WGS) entry which is preliminary data.</text>
</comment>
<sequence>MKKSLIINVCLFIFAGLVFGLLAQESQVQKARVFAEEYPLLTDTDLYCSVLVWDKALPEIQIIGSEREDERAMMVDSDTFYINKGKEDGMEIGQMFLAIDIGQPIPQLGYIAQKKGKVRIIRLEDRVSVAKVEKGCGDIRVGNYLIPFEEKPTVIGKDQGYDNNLKPGESLEGQVIYLDTDFNIVSTGHWALINLGAAQGLKPGQQLTVFRHKKANLPREAIANVVVIDTQVNTSTVRIMSAREAVEKGDTVQVK</sequence>
<gene>
    <name evidence="1" type="ORF">OP8BY_1272</name>
</gene>
<organism evidence="1 2">
    <name type="scientific">Candidatus Saccharicenans subterraneus</name>
    <dbReference type="NCBI Taxonomy" id="2508984"/>
    <lineage>
        <taxon>Bacteria</taxon>
        <taxon>Candidatus Aminicenantota</taxon>
        <taxon>Candidatus Aminicenantia</taxon>
        <taxon>Candidatus Aminicenantales</taxon>
        <taxon>Candidatus Saccharicenantaceae</taxon>
        <taxon>Candidatus Saccharicenans</taxon>
    </lineage>
</organism>
<name>A0A3E2BPK4_9BACT</name>
<evidence type="ECO:0000313" key="1">
    <source>
        <dbReference type="EMBL" id="RFT16659.1"/>
    </source>
</evidence>
<protein>
    <recommendedName>
        <fullName evidence="3">Flagellar assembly protein T C-terminal domain-containing protein</fullName>
    </recommendedName>
</protein>
<reference evidence="1 2" key="1">
    <citation type="submission" date="2018-08" db="EMBL/GenBank/DDBJ databases">
        <title>Genome analysis of the thermophilic bacterium of the candidate phylum Aminicenantes from deep subsurface aquifer revealed its physiology and ecological role.</title>
        <authorList>
            <person name="Kadnikov V.V."/>
            <person name="Mardanov A.V."/>
            <person name="Beletsky A.V."/>
            <person name="Karnachuk O.V."/>
            <person name="Ravin N.V."/>
        </authorList>
    </citation>
    <scope>NUCLEOTIDE SEQUENCE [LARGE SCALE GENOMIC DNA]</scope>
    <source>
        <strain evidence="1">BY38</strain>
    </source>
</reference>